<evidence type="ECO:0000313" key="1">
    <source>
        <dbReference type="EMBL" id="OTI65058.1"/>
    </source>
</evidence>
<protein>
    <submittedName>
        <fullName evidence="1">Uncharacterized protein</fullName>
    </submittedName>
</protein>
<evidence type="ECO:0000313" key="2">
    <source>
        <dbReference type="Proteomes" id="UP000194857"/>
    </source>
</evidence>
<dbReference type="Proteomes" id="UP000194857">
    <property type="component" value="Unassembled WGS sequence"/>
</dbReference>
<comment type="caution">
    <text evidence="1">The sequence shown here is derived from an EMBL/GenBank/DDBJ whole genome shotgun (WGS) entry which is preliminary data.</text>
</comment>
<proteinExistence type="predicted"/>
<dbReference type="EMBL" id="NFFZ01000002">
    <property type="protein sequence ID" value="OTI65058.1"/>
    <property type="molecule type" value="Genomic_DNA"/>
</dbReference>
<organism evidence="1 2">
    <name type="scientific">Pseudomonas aeruginosa</name>
    <dbReference type="NCBI Taxonomy" id="287"/>
    <lineage>
        <taxon>Bacteria</taxon>
        <taxon>Pseudomonadati</taxon>
        <taxon>Pseudomonadota</taxon>
        <taxon>Gammaproteobacteria</taxon>
        <taxon>Pseudomonadales</taxon>
        <taxon>Pseudomonadaceae</taxon>
        <taxon>Pseudomonas</taxon>
    </lineage>
</organism>
<accession>A0A241XVW9</accession>
<name>A0A241XVW9_PSEAI</name>
<dbReference type="AlphaFoldDB" id="A0A241XVW9"/>
<sequence length="159" mass="18294">MTLLHRNSAASRFFPNRKLLGGIIPGRDHCKLVFPSPRRSRHAGRAWGGARLTLKHYREIYSVVFPLTFCRQQADTDVIELDRFVSIVFEHFAVHFQGRQVHILRLFRHDDSRGESMSSEHDGKDQDDLFSPLPYLLVSGAVVLMTLLLRCLFCPGEQF</sequence>
<gene>
    <name evidence="1" type="ORF">CAZ10_04625</name>
</gene>
<reference evidence="1 2" key="1">
    <citation type="submission" date="2017-05" db="EMBL/GenBank/DDBJ databases">
        <authorList>
            <person name="Song R."/>
            <person name="Chenine A.L."/>
            <person name="Ruprecht R.M."/>
        </authorList>
    </citation>
    <scope>NUCLEOTIDE SEQUENCE [LARGE SCALE GENOMIC DNA]</scope>
    <source>
        <strain evidence="1 2">S567_C10_BS</strain>
    </source>
</reference>